<comment type="caution">
    <text evidence="2">The sequence shown here is derived from an EMBL/GenBank/DDBJ whole genome shotgun (WGS) entry which is preliminary data.</text>
</comment>
<organism evidence="2 3">
    <name type="scientific">Ficus carica</name>
    <name type="common">Common fig</name>
    <dbReference type="NCBI Taxonomy" id="3494"/>
    <lineage>
        <taxon>Eukaryota</taxon>
        <taxon>Viridiplantae</taxon>
        <taxon>Streptophyta</taxon>
        <taxon>Embryophyta</taxon>
        <taxon>Tracheophyta</taxon>
        <taxon>Spermatophyta</taxon>
        <taxon>Magnoliopsida</taxon>
        <taxon>eudicotyledons</taxon>
        <taxon>Gunneridae</taxon>
        <taxon>Pentapetalae</taxon>
        <taxon>rosids</taxon>
        <taxon>fabids</taxon>
        <taxon>Rosales</taxon>
        <taxon>Moraceae</taxon>
        <taxon>Ficeae</taxon>
        <taxon>Ficus</taxon>
    </lineage>
</organism>
<evidence type="ECO:0000256" key="1">
    <source>
        <dbReference type="SAM" id="MobiDB-lite"/>
    </source>
</evidence>
<dbReference type="AlphaFoldDB" id="A0AA88AJF0"/>
<dbReference type="EMBL" id="BTGU01000046">
    <property type="protein sequence ID" value="GMN53450.1"/>
    <property type="molecule type" value="Genomic_DNA"/>
</dbReference>
<sequence length="57" mass="6234">MKELKAFDDTKLGVKLVDAGIANIPKMFVRPEEELAEELDHPKSQMGNPAIDLGGLL</sequence>
<evidence type="ECO:0000313" key="2">
    <source>
        <dbReference type="EMBL" id="GMN53450.1"/>
    </source>
</evidence>
<proteinExistence type="predicted"/>
<accession>A0AA88AJF0</accession>
<evidence type="ECO:0000313" key="3">
    <source>
        <dbReference type="Proteomes" id="UP001187192"/>
    </source>
</evidence>
<dbReference type="Proteomes" id="UP001187192">
    <property type="component" value="Unassembled WGS sequence"/>
</dbReference>
<dbReference type="Gramene" id="FCD_00021637-RA">
    <property type="protein sequence ID" value="FCD_00021637-RA:cds"/>
    <property type="gene ID" value="FCD_00021637"/>
</dbReference>
<name>A0AA88AJF0_FICCA</name>
<gene>
    <name evidence="2" type="ORF">TIFTF001_022600</name>
</gene>
<reference evidence="2" key="1">
    <citation type="submission" date="2023-07" db="EMBL/GenBank/DDBJ databases">
        <title>draft genome sequence of fig (Ficus carica).</title>
        <authorList>
            <person name="Takahashi T."/>
            <person name="Nishimura K."/>
        </authorList>
    </citation>
    <scope>NUCLEOTIDE SEQUENCE</scope>
</reference>
<protein>
    <submittedName>
        <fullName evidence="2">Uncharacterized protein</fullName>
    </submittedName>
</protein>
<feature type="region of interest" description="Disordered" evidence="1">
    <location>
        <begin position="37"/>
        <end position="57"/>
    </location>
</feature>
<keyword evidence="3" id="KW-1185">Reference proteome</keyword>